<protein>
    <recommendedName>
        <fullName evidence="1">DUF7865 domain-containing protein</fullName>
    </recommendedName>
</protein>
<reference evidence="2 3" key="1">
    <citation type="submission" date="2018-10" db="EMBL/GenBank/DDBJ databases">
        <title>A high-quality apple genome assembly.</title>
        <authorList>
            <person name="Hu J."/>
        </authorList>
    </citation>
    <scope>NUCLEOTIDE SEQUENCE [LARGE SCALE GENOMIC DNA]</scope>
    <source>
        <strain evidence="3">cv. HFTH1</strain>
        <tissue evidence="2">Young leaf</tissue>
    </source>
</reference>
<dbReference type="Pfam" id="PF25266">
    <property type="entry name" value="DUF7865"/>
    <property type="match status" value="1"/>
</dbReference>
<dbReference type="PANTHER" id="PTHR34274:SF7">
    <property type="entry name" value="TRANSMEMBRANE PROTEIN"/>
    <property type="match status" value="1"/>
</dbReference>
<feature type="domain" description="DUF7865" evidence="1">
    <location>
        <begin position="1"/>
        <end position="42"/>
    </location>
</feature>
<dbReference type="Proteomes" id="UP000290289">
    <property type="component" value="Chromosome 2"/>
</dbReference>
<dbReference type="EMBL" id="RDQH01000328">
    <property type="protein sequence ID" value="RXI05602.1"/>
    <property type="molecule type" value="Genomic_DNA"/>
</dbReference>
<name>A0A498KJ47_MALDO</name>
<gene>
    <name evidence="2" type="ORF">DVH24_017644</name>
</gene>
<proteinExistence type="predicted"/>
<keyword evidence="3" id="KW-1185">Reference proteome</keyword>
<accession>A0A498KJ47</accession>
<organism evidence="2 3">
    <name type="scientific">Malus domestica</name>
    <name type="common">Apple</name>
    <name type="synonym">Pyrus malus</name>
    <dbReference type="NCBI Taxonomy" id="3750"/>
    <lineage>
        <taxon>Eukaryota</taxon>
        <taxon>Viridiplantae</taxon>
        <taxon>Streptophyta</taxon>
        <taxon>Embryophyta</taxon>
        <taxon>Tracheophyta</taxon>
        <taxon>Spermatophyta</taxon>
        <taxon>Magnoliopsida</taxon>
        <taxon>eudicotyledons</taxon>
        <taxon>Gunneridae</taxon>
        <taxon>Pentapetalae</taxon>
        <taxon>rosids</taxon>
        <taxon>fabids</taxon>
        <taxon>Rosales</taxon>
        <taxon>Rosaceae</taxon>
        <taxon>Amygdaloideae</taxon>
        <taxon>Maleae</taxon>
        <taxon>Malus</taxon>
    </lineage>
</organism>
<evidence type="ECO:0000259" key="1">
    <source>
        <dbReference type="Pfam" id="PF25266"/>
    </source>
</evidence>
<evidence type="ECO:0000313" key="2">
    <source>
        <dbReference type="EMBL" id="RXI05602.1"/>
    </source>
</evidence>
<sequence>MFYMTEVYTFGHRIETAQKLLGSTPYDLLLIRIGDSFSGLLLRPPSLRDRLPAAHGLLRERSQVPKLLRQGVHVAPRFHGDVAVLLQATGGGPRLGLAEADGR</sequence>
<dbReference type="InterPro" id="IPR057187">
    <property type="entry name" value="DUF7865"/>
</dbReference>
<dbReference type="PANTHER" id="PTHR34274">
    <property type="entry name" value="TRANSMEMBRANE PROTEIN"/>
    <property type="match status" value="1"/>
</dbReference>
<comment type="caution">
    <text evidence="2">The sequence shown here is derived from an EMBL/GenBank/DDBJ whole genome shotgun (WGS) entry which is preliminary data.</text>
</comment>
<dbReference type="AlphaFoldDB" id="A0A498KJ47"/>
<evidence type="ECO:0000313" key="3">
    <source>
        <dbReference type="Proteomes" id="UP000290289"/>
    </source>
</evidence>